<sequence length="154" mass="18821">MTKRTTQRVESWDDRYDDPYRVYQNLLAKVVKKKKLDDEEKAFFKEVESMMKSGELKVVRPGEEGYEDLLVERIKKQHPNKIVDWYKRREEPEWFINYLNDLNSWLLQNTDKTEQDYQAEKKVSFVWFEDEFEYGRVILWDGDKNKTFALLKFS</sequence>
<accession>A0A552M0W8</accession>
<dbReference type="AlphaFoldDB" id="A0A552M0W8"/>
<organism evidence="1 2">
    <name type="scientific">Microcystis wesenbergii Mw_MB_S_20031200_S109D</name>
    <dbReference type="NCBI Taxonomy" id="2486241"/>
    <lineage>
        <taxon>Bacteria</taxon>
        <taxon>Bacillati</taxon>
        <taxon>Cyanobacteriota</taxon>
        <taxon>Cyanophyceae</taxon>
        <taxon>Oscillatoriophycideae</taxon>
        <taxon>Chroococcales</taxon>
        <taxon>Microcystaceae</taxon>
        <taxon>Microcystis</taxon>
    </lineage>
</organism>
<gene>
    <name evidence="1" type="ORF">EWV88_06855</name>
</gene>
<proteinExistence type="predicted"/>
<comment type="caution">
    <text evidence="1">The sequence shown here is derived from an EMBL/GenBank/DDBJ whole genome shotgun (WGS) entry which is preliminary data.</text>
</comment>
<dbReference type="EMBL" id="SFAP01000089">
    <property type="protein sequence ID" value="TRV26113.1"/>
    <property type="molecule type" value="Genomic_DNA"/>
</dbReference>
<evidence type="ECO:0000313" key="1">
    <source>
        <dbReference type="EMBL" id="TRV26113.1"/>
    </source>
</evidence>
<evidence type="ECO:0000313" key="2">
    <source>
        <dbReference type="Proteomes" id="UP000318616"/>
    </source>
</evidence>
<name>A0A552M0W8_9CHRO</name>
<dbReference type="Proteomes" id="UP000318616">
    <property type="component" value="Unassembled WGS sequence"/>
</dbReference>
<reference evidence="1 2" key="1">
    <citation type="submission" date="2019-01" db="EMBL/GenBank/DDBJ databases">
        <title>Coherence of Microcystis species and biogeography revealed through population genomics.</title>
        <authorList>
            <person name="Perez-Carrascal O.M."/>
            <person name="Terrat Y."/>
            <person name="Giani A."/>
            <person name="Fortin N."/>
            <person name="Tromas N."/>
            <person name="Shapiro B.J."/>
        </authorList>
    </citation>
    <scope>NUCLEOTIDE SEQUENCE [LARGE SCALE GENOMIC DNA]</scope>
    <source>
        <strain evidence="1">Mw_MB_S_20031200_S109D</strain>
    </source>
</reference>
<protein>
    <submittedName>
        <fullName evidence="1">Uncharacterized protein</fullName>
    </submittedName>
</protein>